<reference evidence="2" key="1">
    <citation type="submission" date="2020-08" db="EMBL/GenBank/DDBJ databases">
        <title>Genomic Encyclopedia of Type Strains, Phase IV (KMG-IV): sequencing the most valuable type-strain genomes for metagenomic binning, comparative biology and taxonomic classification.</title>
        <authorList>
            <person name="Goeker M."/>
        </authorList>
    </citation>
    <scope>NUCLEOTIDE SEQUENCE [LARGE SCALE GENOMIC DNA]</scope>
    <source>
        <strain evidence="2">DSM 105720</strain>
    </source>
</reference>
<proteinExistence type="predicted"/>
<evidence type="ECO:0000256" key="1">
    <source>
        <dbReference type="SAM" id="MobiDB-lite"/>
    </source>
</evidence>
<dbReference type="Pfam" id="PF09357">
    <property type="entry name" value="RteC"/>
    <property type="match status" value="1"/>
</dbReference>
<evidence type="ECO:0008006" key="4">
    <source>
        <dbReference type="Google" id="ProtNLM"/>
    </source>
</evidence>
<evidence type="ECO:0000313" key="3">
    <source>
        <dbReference type="Proteomes" id="UP000560658"/>
    </source>
</evidence>
<keyword evidence="3" id="KW-1185">Reference proteome</keyword>
<dbReference type="EMBL" id="JACIER010000040">
    <property type="protein sequence ID" value="MBB4046459.1"/>
    <property type="molecule type" value="Genomic_DNA"/>
</dbReference>
<dbReference type="AlphaFoldDB" id="A0A840D6M0"/>
<sequence length="296" mass="35078">MIMINYVEKLQKEIRLRIQQIEAEDKNILKKSLDASHVLGNAFDQLKEFIIAYQFQDEDEEILFFKEVKPKIFCHLIYYRKVYNTEMHRPVASVEAQKEYLKRKLDVIQDFNDKILDFYRYYRSGATYLDAAYFVRGQPDTEQYLETFYYERDPQFSTNADFKVAKIIANDMLQAYLLSELELLDSYMLKPNSTSFPKVKLTWTGSKTDLIELIYALDTEGCFNNGKIPLIQIAAYFESVFNIELGNNIARNFYDMRIRNHPTPFLDRLREEIRKRMENFKPGGKDKNKGKDKDGK</sequence>
<dbReference type="Proteomes" id="UP000560658">
    <property type="component" value="Unassembled WGS sequence"/>
</dbReference>
<comment type="caution">
    <text evidence="2">The sequence shown here is derived from an EMBL/GenBank/DDBJ whole genome shotgun (WGS) entry which is preliminary data.</text>
</comment>
<name>A0A840D6M0_9BACE</name>
<protein>
    <recommendedName>
        <fullName evidence="4">RteC protein</fullName>
    </recommendedName>
</protein>
<organism evidence="2 3">
    <name type="scientific">Bacteroides reticulotermitis</name>
    <dbReference type="NCBI Taxonomy" id="1133319"/>
    <lineage>
        <taxon>Bacteria</taxon>
        <taxon>Pseudomonadati</taxon>
        <taxon>Bacteroidota</taxon>
        <taxon>Bacteroidia</taxon>
        <taxon>Bacteroidales</taxon>
        <taxon>Bacteroidaceae</taxon>
        <taxon>Bacteroides</taxon>
    </lineage>
</organism>
<dbReference type="InterPro" id="IPR018534">
    <property type="entry name" value="Tet_reg_excision_RteC"/>
</dbReference>
<accession>A0A840D6M0</accession>
<gene>
    <name evidence="2" type="ORF">GGR06_004296</name>
</gene>
<feature type="region of interest" description="Disordered" evidence="1">
    <location>
        <begin position="277"/>
        <end position="296"/>
    </location>
</feature>
<evidence type="ECO:0000313" key="2">
    <source>
        <dbReference type="EMBL" id="MBB4046459.1"/>
    </source>
</evidence>